<reference evidence="2 3" key="1">
    <citation type="submission" date="2019-10" db="EMBL/GenBank/DDBJ databases">
        <title>Whole-genome sequence of the extremophile Heliorestis acidaminivorans DSM 24790.</title>
        <authorList>
            <person name="Kyndt J.A."/>
            <person name="Meyer T.E."/>
        </authorList>
    </citation>
    <scope>NUCLEOTIDE SEQUENCE [LARGE SCALE GENOMIC DNA]</scope>
    <source>
        <strain evidence="2 3">DSM 24790</strain>
    </source>
</reference>
<evidence type="ECO:0000259" key="1">
    <source>
        <dbReference type="Pfam" id="PF00561"/>
    </source>
</evidence>
<dbReference type="AlphaFoldDB" id="A0A6I0F0Z0"/>
<gene>
    <name evidence="2" type="ORF">F9B85_08135</name>
</gene>
<keyword evidence="3" id="KW-1185">Reference proteome</keyword>
<dbReference type="PANTHER" id="PTHR43798">
    <property type="entry name" value="MONOACYLGLYCEROL LIPASE"/>
    <property type="match status" value="1"/>
</dbReference>
<dbReference type="PANTHER" id="PTHR43798:SF28">
    <property type="entry name" value="AB HYDROLASE-1 DOMAIN-CONTAINING PROTEIN"/>
    <property type="match status" value="1"/>
</dbReference>
<dbReference type="InterPro" id="IPR050266">
    <property type="entry name" value="AB_hydrolase_sf"/>
</dbReference>
<evidence type="ECO:0000313" key="3">
    <source>
        <dbReference type="Proteomes" id="UP000468766"/>
    </source>
</evidence>
<name>A0A6I0F0Z0_9FIRM</name>
<proteinExistence type="predicted"/>
<dbReference type="SUPFAM" id="SSF53474">
    <property type="entry name" value="alpha/beta-Hydrolases"/>
    <property type="match status" value="1"/>
</dbReference>
<dbReference type="GO" id="GO:0016020">
    <property type="term" value="C:membrane"/>
    <property type="evidence" value="ECO:0007669"/>
    <property type="project" value="TreeGrafter"/>
</dbReference>
<dbReference type="EMBL" id="WBXO01000005">
    <property type="protein sequence ID" value="KAB2952744.1"/>
    <property type="molecule type" value="Genomic_DNA"/>
</dbReference>
<keyword evidence="2" id="KW-0378">Hydrolase</keyword>
<dbReference type="Pfam" id="PF00561">
    <property type="entry name" value="Abhydrolase_1"/>
    <property type="match status" value="1"/>
</dbReference>
<comment type="caution">
    <text evidence="2">The sequence shown here is derived from an EMBL/GenBank/DDBJ whole genome shotgun (WGS) entry which is preliminary data.</text>
</comment>
<dbReference type="RefSeq" id="WP_151620021.1">
    <property type="nucleotide sequence ID" value="NZ_WBXO01000005.1"/>
</dbReference>
<dbReference type="InterPro" id="IPR000073">
    <property type="entry name" value="AB_hydrolase_1"/>
</dbReference>
<protein>
    <submittedName>
        <fullName evidence="2">Alpha/beta hydrolase</fullName>
    </submittedName>
</protein>
<accession>A0A6I0F0Z0</accession>
<evidence type="ECO:0000313" key="2">
    <source>
        <dbReference type="EMBL" id="KAB2952744.1"/>
    </source>
</evidence>
<sequence length="281" mass="32208">MEPIRHSFELPGITLSYLEWQGEGKEPLLLLHGLGDHALVWSDLAPLLKEDFQIIAPDMRGHGESGKPHKGYTFDHAIEDLEKLMDHLGWSAAHIVGHSWTGKLAPIWARQNSKRFLSMVLIDPIFIIKMPSLMKLSFPILYRVLDSLKGMGPFANYEEAESKARTLRQYEGWSELQQKVFHQGMEEKGNGRWGSKFVIPARNEIFEDVMKVAGLTEDITVPTLFVQPEKGVNRADFQLKPYNKYLKNLTIARVPGNHWPHLVEPEHFNKAVREFLLAHKQ</sequence>
<dbReference type="Proteomes" id="UP000468766">
    <property type="component" value="Unassembled WGS sequence"/>
</dbReference>
<organism evidence="2 3">
    <name type="scientific">Heliorestis acidaminivorans</name>
    <dbReference type="NCBI Taxonomy" id="553427"/>
    <lineage>
        <taxon>Bacteria</taxon>
        <taxon>Bacillati</taxon>
        <taxon>Bacillota</taxon>
        <taxon>Clostridia</taxon>
        <taxon>Eubacteriales</taxon>
        <taxon>Heliobacteriaceae</taxon>
        <taxon>Heliorestis</taxon>
    </lineage>
</organism>
<feature type="domain" description="AB hydrolase-1" evidence="1">
    <location>
        <begin position="27"/>
        <end position="180"/>
    </location>
</feature>
<dbReference type="GO" id="GO:0016787">
    <property type="term" value="F:hydrolase activity"/>
    <property type="evidence" value="ECO:0007669"/>
    <property type="project" value="UniProtKB-KW"/>
</dbReference>
<dbReference type="OrthoDB" id="9775557at2"/>
<dbReference type="Gene3D" id="3.40.50.1820">
    <property type="entry name" value="alpha/beta hydrolase"/>
    <property type="match status" value="1"/>
</dbReference>
<dbReference type="InterPro" id="IPR029058">
    <property type="entry name" value="AB_hydrolase_fold"/>
</dbReference>